<dbReference type="Proteomes" id="UP001163105">
    <property type="component" value="Unassembled WGS sequence"/>
</dbReference>
<evidence type="ECO:0000313" key="1">
    <source>
        <dbReference type="EMBL" id="KAJ6436688.1"/>
    </source>
</evidence>
<protein>
    <recommendedName>
        <fullName evidence="3">Heterokaryon incompatibility domain-containing protein</fullName>
    </recommendedName>
</protein>
<name>A0AB34FBX8_9HYPO</name>
<evidence type="ECO:0000313" key="2">
    <source>
        <dbReference type="Proteomes" id="UP001163105"/>
    </source>
</evidence>
<gene>
    <name evidence="1" type="ORF">O9K51_10807</name>
</gene>
<dbReference type="AlphaFoldDB" id="A0AB34FBX8"/>
<keyword evidence="2" id="KW-1185">Reference proteome</keyword>
<sequence>MEQVALNHGTGISEIRTPGVVDLLERRTDIEPPKSFPEFCNFPKLCGWEVLDDHSLRPLKSGKPQTLAFFIQAWLFFGLTLTVVQKDNKPILSVDRLHADGYLSTHGLHDAIEEWTEWEKCNKDGSRFRSVQVGWVLDRVRRIIQKTYAYDYAGDQHTCDEDDTGSVNGGEMNDLIDSPHPDDKDLLVVMCLGETLSAAKARIVEMNTLGMAGWHGDDYAGWGPPRWVFSEMNEKKWCPRAIEILRGQVSTNATMLVAAYQAYQKSTRMTGEHRQSGCTRQECKVKSKDEKGNYQNRHHGKCKTCKSYGPFEDEIVKVLREDNRIPLLVIRGERTEELCFEVKSFNPDNADVDFVTISHVWSDGWGNETENKLNRCQLKFIQRQIFRATGKTDTPFWMDTLVVPVSDAVKDCRRRAIRQIFQVFDLSSHTIVLDNGLSGMDNGATPAEAAMKIFSSAWMRRLWTLQEAYRSRRICIPFAEGSQGTNTVRSFEDIEEQLEKLMKRPTSGITQTIRIQLSRMIMGEERRFRNGGANKRGDSDVSKKKYATLVANAYRAARWRTTGKAEHEVLALATLLNLNTKMTPKIEAAGLDAPAAPAQRKEPVDYDRLEDLVCEFWEELHKQYNAIPSGVIFLPGEKVNRKAFGWAPRTWLSAYEMDYPDPLSFWDKPTDFNKENGLGVRYRGFLLHPGSQRCRSRILGTSVDEGPFIFPIDRSLSECYSIQRLEDPAASGQPNELTRQVTDNTQLAVILSGALPRESPREIALLVEVERLGKQSRSDDALDERAVEYRASIIHSILIWRDASHLKNEDGRLGFMASCTGGAGEDRDICLGEALDQTQRWWVDRPVQPSLEDLAGVRQGVGQQAVDEFRGGPLTRQPTTFQKILSYFSSGY</sequence>
<organism evidence="1 2">
    <name type="scientific">Purpureocillium lavendulum</name>
    <dbReference type="NCBI Taxonomy" id="1247861"/>
    <lineage>
        <taxon>Eukaryota</taxon>
        <taxon>Fungi</taxon>
        <taxon>Dikarya</taxon>
        <taxon>Ascomycota</taxon>
        <taxon>Pezizomycotina</taxon>
        <taxon>Sordariomycetes</taxon>
        <taxon>Hypocreomycetidae</taxon>
        <taxon>Hypocreales</taxon>
        <taxon>Ophiocordycipitaceae</taxon>
        <taxon>Purpureocillium</taxon>
    </lineage>
</organism>
<dbReference type="EMBL" id="JAQHRD010000018">
    <property type="protein sequence ID" value="KAJ6436688.1"/>
    <property type="molecule type" value="Genomic_DNA"/>
</dbReference>
<comment type="caution">
    <text evidence="1">The sequence shown here is derived from an EMBL/GenBank/DDBJ whole genome shotgun (WGS) entry which is preliminary data.</text>
</comment>
<dbReference type="PANTHER" id="PTHR39596">
    <property type="match status" value="1"/>
</dbReference>
<evidence type="ECO:0008006" key="3">
    <source>
        <dbReference type="Google" id="ProtNLM"/>
    </source>
</evidence>
<proteinExistence type="predicted"/>
<reference evidence="1" key="1">
    <citation type="submission" date="2023-01" db="EMBL/GenBank/DDBJ databases">
        <title>The growth and conidiation of Purpureocillium lavendulum are regulated by nitrogen source and histone H3K14 acetylation.</title>
        <authorList>
            <person name="Tang P."/>
            <person name="Han J."/>
            <person name="Zhang C."/>
            <person name="Tang P."/>
            <person name="Qi F."/>
            <person name="Zhang K."/>
            <person name="Liang L."/>
        </authorList>
    </citation>
    <scope>NUCLEOTIDE SEQUENCE</scope>
    <source>
        <strain evidence="1">YMF1.00683</strain>
    </source>
</reference>
<accession>A0AB34FBX8</accession>
<dbReference type="PANTHER" id="PTHR39596:SF2">
    <property type="entry name" value="HET DOMAIN PROTEIN (AFU_ORTHOLOGUE AFUA_1G17550)-RELATED"/>
    <property type="match status" value="1"/>
</dbReference>